<name>A0AAU9MKE8_9ASTR</name>
<evidence type="ECO:0000256" key="1">
    <source>
        <dbReference type="SAM" id="Phobius"/>
    </source>
</evidence>
<reference evidence="2 3" key="1">
    <citation type="submission" date="2022-01" db="EMBL/GenBank/DDBJ databases">
        <authorList>
            <person name="Xiong W."/>
            <person name="Schranz E."/>
        </authorList>
    </citation>
    <scope>NUCLEOTIDE SEQUENCE [LARGE SCALE GENOMIC DNA]</scope>
</reference>
<evidence type="ECO:0000313" key="2">
    <source>
        <dbReference type="EMBL" id="CAH1426272.1"/>
    </source>
</evidence>
<dbReference type="EMBL" id="CAKMRJ010002223">
    <property type="protein sequence ID" value="CAH1426272.1"/>
    <property type="molecule type" value="Genomic_DNA"/>
</dbReference>
<protein>
    <recommendedName>
        <fullName evidence="4">Secreted protein</fullName>
    </recommendedName>
</protein>
<keyword evidence="3" id="KW-1185">Reference proteome</keyword>
<gene>
    <name evidence="2" type="ORF">LVIROSA_LOCUS13361</name>
</gene>
<accession>A0AAU9MKE8</accession>
<sequence>MLETACQQQSSTLFLSLSLSLSLCLSPLLPLPYVPSIPPSLSPPRFFVLFFSFQSGFSLRRSGISRFLVV</sequence>
<feature type="transmembrane region" description="Helical" evidence="1">
    <location>
        <begin position="12"/>
        <end position="29"/>
    </location>
</feature>
<organism evidence="2 3">
    <name type="scientific">Lactuca virosa</name>
    <dbReference type="NCBI Taxonomy" id="75947"/>
    <lineage>
        <taxon>Eukaryota</taxon>
        <taxon>Viridiplantae</taxon>
        <taxon>Streptophyta</taxon>
        <taxon>Embryophyta</taxon>
        <taxon>Tracheophyta</taxon>
        <taxon>Spermatophyta</taxon>
        <taxon>Magnoliopsida</taxon>
        <taxon>eudicotyledons</taxon>
        <taxon>Gunneridae</taxon>
        <taxon>Pentapetalae</taxon>
        <taxon>asterids</taxon>
        <taxon>campanulids</taxon>
        <taxon>Asterales</taxon>
        <taxon>Asteraceae</taxon>
        <taxon>Cichorioideae</taxon>
        <taxon>Cichorieae</taxon>
        <taxon>Lactucinae</taxon>
        <taxon>Lactuca</taxon>
    </lineage>
</organism>
<keyword evidence="1" id="KW-0472">Membrane</keyword>
<keyword evidence="1" id="KW-1133">Transmembrane helix</keyword>
<proteinExistence type="predicted"/>
<dbReference type="Proteomes" id="UP001157418">
    <property type="component" value="Unassembled WGS sequence"/>
</dbReference>
<comment type="caution">
    <text evidence="2">The sequence shown here is derived from an EMBL/GenBank/DDBJ whole genome shotgun (WGS) entry which is preliminary data.</text>
</comment>
<evidence type="ECO:0008006" key="4">
    <source>
        <dbReference type="Google" id="ProtNLM"/>
    </source>
</evidence>
<evidence type="ECO:0000313" key="3">
    <source>
        <dbReference type="Proteomes" id="UP001157418"/>
    </source>
</evidence>
<dbReference type="AlphaFoldDB" id="A0AAU9MKE8"/>
<keyword evidence="1" id="KW-0812">Transmembrane</keyword>